<accession>A0ABU9BDF1</accession>
<feature type="transmembrane region" description="Helical" evidence="2">
    <location>
        <begin position="33"/>
        <end position="56"/>
    </location>
</feature>
<keyword evidence="2" id="KW-0812">Transmembrane</keyword>
<dbReference type="Proteomes" id="UP001368500">
    <property type="component" value="Unassembled WGS sequence"/>
</dbReference>
<dbReference type="RefSeq" id="WP_341375705.1">
    <property type="nucleotide sequence ID" value="NZ_JBBUTF010000017.1"/>
</dbReference>
<organism evidence="3 4">
    <name type="scientific">Pseudaquabacterium rugosum</name>
    <dbReference type="NCBI Taxonomy" id="2984194"/>
    <lineage>
        <taxon>Bacteria</taxon>
        <taxon>Pseudomonadati</taxon>
        <taxon>Pseudomonadota</taxon>
        <taxon>Betaproteobacteria</taxon>
        <taxon>Burkholderiales</taxon>
        <taxon>Sphaerotilaceae</taxon>
        <taxon>Pseudaquabacterium</taxon>
    </lineage>
</organism>
<keyword evidence="4" id="KW-1185">Reference proteome</keyword>
<feature type="region of interest" description="Disordered" evidence="1">
    <location>
        <begin position="1"/>
        <end position="25"/>
    </location>
</feature>
<evidence type="ECO:0000313" key="4">
    <source>
        <dbReference type="Proteomes" id="UP001368500"/>
    </source>
</evidence>
<keyword evidence="2" id="KW-1133">Transmembrane helix</keyword>
<protein>
    <submittedName>
        <fullName evidence="3">Nitrogen fixation protein FixH</fullName>
    </submittedName>
</protein>
<feature type="compositionally biased region" description="Low complexity" evidence="1">
    <location>
        <begin position="1"/>
        <end position="16"/>
    </location>
</feature>
<proteinExistence type="predicted"/>
<gene>
    <name evidence="3" type="ORF">AACH11_18355</name>
</gene>
<evidence type="ECO:0000313" key="3">
    <source>
        <dbReference type="EMBL" id="MEK8027927.1"/>
    </source>
</evidence>
<evidence type="ECO:0000256" key="1">
    <source>
        <dbReference type="SAM" id="MobiDB-lite"/>
    </source>
</evidence>
<dbReference type="EMBL" id="JBBUTF010000017">
    <property type="protein sequence ID" value="MEK8027927.1"/>
    <property type="molecule type" value="Genomic_DNA"/>
</dbReference>
<reference evidence="3 4" key="1">
    <citation type="submission" date="2024-04" db="EMBL/GenBank/DDBJ databases">
        <title>Novel species of the genus Ideonella isolated from streams.</title>
        <authorList>
            <person name="Lu H."/>
        </authorList>
    </citation>
    <scope>NUCLEOTIDE SEQUENCE [LARGE SCALE GENOMIC DNA]</scope>
    <source>
        <strain evidence="3 4">BYS139W</strain>
    </source>
</reference>
<keyword evidence="2" id="KW-0472">Membrane</keyword>
<comment type="caution">
    <text evidence="3">The sequence shown here is derived from an EMBL/GenBank/DDBJ whole genome shotgun (WGS) entry which is preliminary data.</text>
</comment>
<name>A0ABU9BDF1_9BURK</name>
<evidence type="ECO:0000256" key="2">
    <source>
        <dbReference type="SAM" id="Phobius"/>
    </source>
</evidence>
<sequence>MSDSIRAAASSVRSAAPGPDHEEAGRPWWRYGIVWLVVGGPLAVVVAGLTTAVIAYRHADEVLVDRATVQSAVRPSGETPAMMARNHAATAAAADAVGRGR</sequence>